<organism evidence="3 4">
    <name type="scientific">Ramlibacter agri</name>
    <dbReference type="NCBI Taxonomy" id="2728837"/>
    <lineage>
        <taxon>Bacteria</taxon>
        <taxon>Pseudomonadati</taxon>
        <taxon>Pseudomonadota</taxon>
        <taxon>Betaproteobacteria</taxon>
        <taxon>Burkholderiales</taxon>
        <taxon>Comamonadaceae</taxon>
        <taxon>Ramlibacter</taxon>
    </lineage>
</organism>
<accession>A0A848GZB9</accession>
<reference evidence="3 4" key="1">
    <citation type="submission" date="2020-04" db="EMBL/GenBank/DDBJ databases">
        <title>Ramlibacter sp. G-1-2-2 isolated from soil.</title>
        <authorList>
            <person name="Dahal R.H."/>
        </authorList>
    </citation>
    <scope>NUCLEOTIDE SEQUENCE [LARGE SCALE GENOMIC DNA]</scope>
    <source>
        <strain evidence="3 4">G-1-2-2</strain>
    </source>
</reference>
<protein>
    <recommendedName>
        <fullName evidence="2">Putative tail fiber protein gp53-like C-terminal domain-containing protein</fullName>
    </recommendedName>
</protein>
<dbReference type="Gene3D" id="2.60.40.3940">
    <property type="match status" value="1"/>
</dbReference>
<feature type="region of interest" description="Disordered" evidence="1">
    <location>
        <begin position="1"/>
        <end position="26"/>
    </location>
</feature>
<name>A0A848GZB9_9BURK</name>
<dbReference type="RefSeq" id="WP_169417710.1">
    <property type="nucleotide sequence ID" value="NZ_JABBFX010000001.1"/>
</dbReference>
<gene>
    <name evidence="3" type="ORF">HHL11_07090</name>
</gene>
<comment type="caution">
    <text evidence="3">The sequence shown here is derived from an EMBL/GenBank/DDBJ whole genome shotgun (WGS) entry which is preliminary data.</text>
</comment>
<keyword evidence="4" id="KW-1185">Reference proteome</keyword>
<proteinExistence type="predicted"/>
<dbReference type="AlphaFoldDB" id="A0A848GZB9"/>
<dbReference type="InterPro" id="IPR054075">
    <property type="entry name" value="Gp53-like_C"/>
</dbReference>
<evidence type="ECO:0000259" key="2">
    <source>
        <dbReference type="Pfam" id="PF21882"/>
    </source>
</evidence>
<evidence type="ECO:0000313" key="4">
    <source>
        <dbReference type="Proteomes" id="UP000541185"/>
    </source>
</evidence>
<sequence length="173" mass="17649">MFRIDDPTAQASLPTPEAAGTQGYFTEGNPGSGVSATLVRASFLNMLQEEIMSVLSAAGITPSKSTYNQLLTAIRKSAVLFPGTVIADPGYLPLGVGGMILQWGSKNVPTGSGGTLYTFGTTFPNGPIGIVASHYGASSGIINVEAVGVSASTYRLTHNSGSTAAVFMIAIGT</sequence>
<feature type="domain" description="Putative tail fiber protein gp53-like C-terminal" evidence="2">
    <location>
        <begin position="97"/>
        <end position="172"/>
    </location>
</feature>
<evidence type="ECO:0000256" key="1">
    <source>
        <dbReference type="SAM" id="MobiDB-lite"/>
    </source>
</evidence>
<dbReference type="Pfam" id="PF21882">
    <property type="entry name" value="Gp53-like_C"/>
    <property type="match status" value="1"/>
</dbReference>
<evidence type="ECO:0000313" key="3">
    <source>
        <dbReference type="EMBL" id="NML43507.1"/>
    </source>
</evidence>
<dbReference type="Proteomes" id="UP000541185">
    <property type="component" value="Unassembled WGS sequence"/>
</dbReference>
<dbReference type="EMBL" id="JABBFX010000001">
    <property type="protein sequence ID" value="NML43507.1"/>
    <property type="molecule type" value="Genomic_DNA"/>
</dbReference>